<organism evidence="2 3">
    <name type="scientific">Salinigranum rubrum</name>
    <dbReference type="NCBI Taxonomy" id="755307"/>
    <lineage>
        <taxon>Archaea</taxon>
        <taxon>Methanobacteriati</taxon>
        <taxon>Methanobacteriota</taxon>
        <taxon>Stenosarchaea group</taxon>
        <taxon>Halobacteria</taxon>
        <taxon>Halobacteriales</taxon>
        <taxon>Haloferacaceae</taxon>
        <taxon>Salinigranum</taxon>
    </lineage>
</organism>
<keyword evidence="3" id="KW-1185">Reference proteome</keyword>
<evidence type="ECO:0000256" key="1">
    <source>
        <dbReference type="SAM" id="Phobius"/>
    </source>
</evidence>
<evidence type="ECO:0000313" key="2">
    <source>
        <dbReference type="EMBL" id="AUV84048.1"/>
    </source>
</evidence>
<keyword evidence="1" id="KW-0812">Transmembrane</keyword>
<dbReference type="AlphaFoldDB" id="A0A2I8VQ54"/>
<reference evidence="2 3" key="1">
    <citation type="submission" date="2018-01" db="EMBL/GenBank/DDBJ databases">
        <title>Complete genome sequence of Salinigranum rubrum GX10T, an extremely halophilic archaeon isolated from a marine solar saltern.</title>
        <authorList>
            <person name="Han S."/>
        </authorList>
    </citation>
    <scope>NUCLEOTIDE SEQUENCE [LARGE SCALE GENOMIC DNA]</scope>
    <source>
        <strain evidence="2 3">GX10</strain>
    </source>
</reference>
<dbReference type="Proteomes" id="UP000236584">
    <property type="component" value="Chromosome"/>
</dbReference>
<evidence type="ECO:0000313" key="3">
    <source>
        <dbReference type="Proteomes" id="UP000236584"/>
    </source>
</evidence>
<sequence length="205" mass="21317">MATTHALAGVALAVGVSLFVPEAGGLPLIAAGIGGFFPDLDLTGDHRKTLHFPVYYSVAAVAAGVVAAVVTTPLTLSLALFLTAAALHSVMDAAGGGLEPRPWLGQGERAVYNHASGRWIRPRRWIRYDGAPEDLALCGAFALPGLLVLDGAAQTAIVAALGVSAAYTVLRKPLVALADRVVPRIPQDVFDRLPGRVSSFIAAYR</sequence>
<gene>
    <name evidence="2" type="ORF">C2R22_17515</name>
</gene>
<dbReference type="EMBL" id="CP026309">
    <property type="protein sequence ID" value="AUV84048.1"/>
    <property type="molecule type" value="Genomic_DNA"/>
</dbReference>
<proteinExistence type="predicted"/>
<evidence type="ECO:0008006" key="4">
    <source>
        <dbReference type="Google" id="ProtNLM"/>
    </source>
</evidence>
<keyword evidence="1" id="KW-0472">Membrane</keyword>
<name>A0A2I8VQ54_9EURY</name>
<keyword evidence="1" id="KW-1133">Transmembrane helix</keyword>
<feature type="transmembrane region" description="Helical" evidence="1">
    <location>
        <begin position="54"/>
        <end position="82"/>
    </location>
</feature>
<dbReference type="KEGG" id="srub:C2R22_17515"/>
<accession>A0A2I8VQ54</accession>
<protein>
    <recommendedName>
        <fullName evidence="4">Metal-dependent hydrolase</fullName>
    </recommendedName>
</protein>